<feature type="transmembrane region" description="Helical" evidence="1">
    <location>
        <begin position="75"/>
        <end position="93"/>
    </location>
</feature>
<evidence type="ECO:0000313" key="3">
    <source>
        <dbReference type="WBParaSite" id="Hba_00327"/>
    </source>
</evidence>
<evidence type="ECO:0000256" key="1">
    <source>
        <dbReference type="SAM" id="Phobius"/>
    </source>
</evidence>
<keyword evidence="1" id="KW-1133">Transmembrane helix</keyword>
<dbReference type="Proteomes" id="UP000095283">
    <property type="component" value="Unplaced"/>
</dbReference>
<accession>A0A1I7W6R3</accession>
<evidence type="ECO:0000313" key="2">
    <source>
        <dbReference type="Proteomes" id="UP000095283"/>
    </source>
</evidence>
<dbReference type="WBParaSite" id="Hba_00327">
    <property type="protein sequence ID" value="Hba_00327"/>
    <property type="gene ID" value="Hba_00327"/>
</dbReference>
<proteinExistence type="predicted"/>
<name>A0A1I7W6R3_HETBA</name>
<keyword evidence="1" id="KW-0812">Transmembrane</keyword>
<protein>
    <submittedName>
        <fullName evidence="3">G protein-coupled receptor</fullName>
    </submittedName>
</protein>
<dbReference type="AlphaFoldDB" id="A0A1I7W6R3"/>
<sequence length="306" mass="35053">MSSEVPTRAAIDDVEIVYLSIIVTAAVILNTIVLTQLLTTSNIRMIKNILIISRAPTVRTSFSTGPYQLSSFTQFKLSLCITDFAILLIYALGKVSETLDSNYFLYFLPQAFVWRTLEVSNGWHQCTTIFAVSTYSSNMILSNKQPMTSFIHINRILSQIYDYTNTTTEFIRRVTLFYELSHQATVFWIPFSIILVSYLLIVLKLLHYTFRPRDLIRISRGSDSDSIVASGHEKLLFTIPKLRITSAITYFNSIDKKRKPSALSPGRKIYYIIISLRFVDFNAYKSAMQHGANFLEDLIVRKEPTF</sequence>
<feature type="transmembrane region" description="Helical" evidence="1">
    <location>
        <begin position="187"/>
        <end position="210"/>
    </location>
</feature>
<keyword evidence="1" id="KW-0472">Membrane</keyword>
<reference evidence="3" key="1">
    <citation type="submission" date="2016-11" db="UniProtKB">
        <authorList>
            <consortium name="WormBaseParasite"/>
        </authorList>
    </citation>
    <scope>IDENTIFICATION</scope>
</reference>
<keyword evidence="2" id="KW-1185">Reference proteome</keyword>
<organism evidence="2 3">
    <name type="scientific">Heterorhabditis bacteriophora</name>
    <name type="common">Entomopathogenic nematode worm</name>
    <dbReference type="NCBI Taxonomy" id="37862"/>
    <lineage>
        <taxon>Eukaryota</taxon>
        <taxon>Metazoa</taxon>
        <taxon>Ecdysozoa</taxon>
        <taxon>Nematoda</taxon>
        <taxon>Chromadorea</taxon>
        <taxon>Rhabditida</taxon>
        <taxon>Rhabditina</taxon>
        <taxon>Rhabditomorpha</taxon>
        <taxon>Strongyloidea</taxon>
        <taxon>Heterorhabditidae</taxon>
        <taxon>Heterorhabditis</taxon>
    </lineage>
</organism>
<feature type="transmembrane region" description="Helical" evidence="1">
    <location>
        <begin position="16"/>
        <end position="38"/>
    </location>
</feature>